<organism evidence="1 2">
    <name type="scientific">Portunus trituberculatus</name>
    <name type="common">Swimming crab</name>
    <name type="synonym">Neptunus trituberculatus</name>
    <dbReference type="NCBI Taxonomy" id="210409"/>
    <lineage>
        <taxon>Eukaryota</taxon>
        <taxon>Metazoa</taxon>
        <taxon>Ecdysozoa</taxon>
        <taxon>Arthropoda</taxon>
        <taxon>Crustacea</taxon>
        <taxon>Multicrustacea</taxon>
        <taxon>Malacostraca</taxon>
        <taxon>Eumalacostraca</taxon>
        <taxon>Eucarida</taxon>
        <taxon>Decapoda</taxon>
        <taxon>Pleocyemata</taxon>
        <taxon>Brachyura</taxon>
        <taxon>Eubrachyura</taxon>
        <taxon>Portunoidea</taxon>
        <taxon>Portunidae</taxon>
        <taxon>Portuninae</taxon>
        <taxon>Portunus</taxon>
    </lineage>
</organism>
<comment type="caution">
    <text evidence="1">The sequence shown here is derived from an EMBL/GenBank/DDBJ whole genome shotgun (WGS) entry which is preliminary data.</text>
</comment>
<keyword evidence="2" id="KW-1185">Reference proteome</keyword>
<dbReference type="PANTHER" id="PTHR33332">
    <property type="entry name" value="REVERSE TRANSCRIPTASE DOMAIN-CONTAINING PROTEIN"/>
    <property type="match status" value="1"/>
</dbReference>
<evidence type="ECO:0000313" key="2">
    <source>
        <dbReference type="Proteomes" id="UP000324222"/>
    </source>
</evidence>
<protein>
    <recommendedName>
        <fullName evidence="3">Reverse transcriptase domain-containing protein</fullName>
    </recommendedName>
</protein>
<proteinExistence type="predicted"/>
<dbReference type="OrthoDB" id="6379840at2759"/>
<evidence type="ECO:0000313" key="1">
    <source>
        <dbReference type="EMBL" id="MPC87819.1"/>
    </source>
</evidence>
<dbReference type="Proteomes" id="UP000324222">
    <property type="component" value="Unassembled WGS sequence"/>
</dbReference>
<accession>A0A5B7IZT8</accession>
<name>A0A5B7IZT8_PORTR</name>
<sequence>MFQVYVNDIQNGVNSYINLFADSAKLLRIIKTREDCLLLQEDINKIYEWSKKWKLEFNAKKCHVRELGKSKKRQVWNYLMREEQIMKTKEEKDLGVIIQENLNPEKHIRYLD</sequence>
<reference evidence="1 2" key="1">
    <citation type="submission" date="2019-05" db="EMBL/GenBank/DDBJ databases">
        <title>Another draft genome of Portunus trituberculatus and its Hox gene families provides insights of decapod evolution.</title>
        <authorList>
            <person name="Jeong J.-H."/>
            <person name="Song I."/>
            <person name="Kim S."/>
            <person name="Choi T."/>
            <person name="Kim D."/>
            <person name="Ryu S."/>
            <person name="Kim W."/>
        </authorList>
    </citation>
    <scope>NUCLEOTIDE SEQUENCE [LARGE SCALE GENOMIC DNA]</scope>
    <source>
        <tissue evidence="1">Muscle</tissue>
    </source>
</reference>
<dbReference type="EMBL" id="VSRR010075703">
    <property type="protein sequence ID" value="MPC87819.1"/>
    <property type="molecule type" value="Genomic_DNA"/>
</dbReference>
<evidence type="ECO:0008006" key="3">
    <source>
        <dbReference type="Google" id="ProtNLM"/>
    </source>
</evidence>
<gene>
    <name evidence="1" type="ORF">E2C01_082696</name>
</gene>
<dbReference type="AlphaFoldDB" id="A0A5B7IZT8"/>